<dbReference type="AlphaFoldDB" id="G1X7C9"/>
<evidence type="ECO:0000313" key="2">
    <source>
        <dbReference type="Proteomes" id="UP000008784"/>
    </source>
</evidence>
<evidence type="ECO:0000313" key="1">
    <source>
        <dbReference type="EMBL" id="EGX51037.1"/>
    </source>
</evidence>
<keyword evidence="2" id="KW-1185">Reference proteome</keyword>
<dbReference type="InParanoid" id="G1X7C9"/>
<name>G1X7C9_ARTOA</name>
<dbReference type="EMBL" id="ADOT01000092">
    <property type="protein sequence ID" value="EGX51037.1"/>
    <property type="molecule type" value="Genomic_DNA"/>
</dbReference>
<comment type="caution">
    <text evidence="1">The sequence shown here is derived from an EMBL/GenBank/DDBJ whole genome shotgun (WGS) entry which is preliminary data.</text>
</comment>
<organism evidence="1 2">
    <name type="scientific">Arthrobotrys oligospora (strain ATCC 24927 / CBS 115.81 / DSM 1491)</name>
    <name type="common">Nematode-trapping fungus</name>
    <name type="synonym">Didymozoophaga oligospora</name>
    <dbReference type="NCBI Taxonomy" id="756982"/>
    <lineage>
        <taxon>Eukaryota</taxon>
        <taxon>Fungi</taxon>
        <taxon>Dikarya</taxon>
        <taxon>Ascomycota</taxon>
        <taxon>Pezizomycotina</taxon>
        <taxon>Orbiliomycetes</taxon>
        <taxon>Orbiliales</taxon>
        <taxon>Orbiliaceae</taxon>
        <taxon>Orbilia</taxon>
        <taxon>Orbilia oligospora</taxon>
    </lineage>
</organism>
<proteinExistence type="predicted"/>
<dbReference type="RefSeq" id="XP_011120391.1">
    <property type="nucleotide sequence ID" value="XM_011122089.1"/>
</dbReference>
<reference evidence="1 2" key="1">
    <citation type="journal article" date="2011" name="PLoS Pathog.">
        <title>Genomic and proteomic analyses of the fungus Arthrobotrys oligospora provide insights into nematode-trap formation.</title>
        <authorList>
            <person name="Yang J."/>
            <person name="Wang L."/>
            <person name="Ji X."/>
            <person name="Feng Y."/>
            <person name="Li X."/>
            <person name="Zou C."/>
            <person name="Xu J."/>
            <person name="Ren Y."/>
            <person name="Mi Q."/>
            <person name="Wu J."/>
            <person name="Liu S."/>
            <person name="Liu Y."/>
            <person name="Huang X."/>
            <person name="Wang H."/>
            <person name="Niu X."/>
            <person name="Li J."/>
            <person name="Liang L."/>
            <person name="Luo Y."/>
            <person name="Ji K."/>
            <person name="Zhou W."/>
            <person name="Yu Z."/>
            <person name="Li G."/>
            <person name="Liu Y."/>
            <person name="Li L."/>
            <person name="Qiao M."/>
            <person name="Feng L."/>
            <person name="Zhang K.-Q."/>
        </authorList>
    </citation>
    <scope>NUCLEOTIDE SEQUENCE [LARGE SCALE GENOMIC DNA]</scope>
    <source>
        <strain evidence="2">ATCC 24927 / CBS 115.81 / DSM 1491</strain>
    </source>
</reference>
<protein>
    <submittedName>
        <fullName evidence="1">Uncharacterized protein</fullName>
    </submittedName>
</protein>
<gene>
    <name evidence="1" type="ORF">AOL_s00054g773</name>
</gene>
<dbReference type="HOGENOM" id="CLU_2372368_0_0_1"/>
<dbReference type="Proteomes" id="UP000008784">
    <property type="component" value="Unassembled WGS sequence"/>
</dbReference>
<dbReference type="GeneID" id="22891352"/>
<sequence length="95" mass="10452">MHVSITTNVELSRQDLPMLSANDVQILAQALLTGKANVKKLGNIKKEHNIKSRDRVIVFIGLYRPLGDQFFSSNGSSSLQLATTQELGGRALHCF</sequence>
<accession>G1X7C9</accession>